<dbReference type="SUPFAM" id="SSF54534">
    <property type="entry name" value="FKBP-like"/>
    <property type="match status" value="1"/>
</dbReference>
<comment type="catalytic activity">
    <reaction evidence="1">
        <text>[protein]-peptidylproline (omega=180) = [protein]-peptidylproline (omega=0)</text>
        <dbReference type="Rhea" id="RHEA:16237"/>
        <dbReference type="Rhea" id="RHEA-COMP:10747"/>
        <dbReference type="Rhea" id="RHEA-COMP:10748"/>
        <dbReference type="ChEBI" id="CHEBI:83833"/>
        <dbReference type="ChEBI" id="CHEBI:83834"/>
        <dbReference type="EC" id="5.2.1.8"/>
    </reaction>
</comment>
<sequence length="193" mass="19589">MIAASASQARPQAAVAQAPPQPRAIPPLLRRVQQAALAGAAAAVLAAGVAAPLPALARSTALDLPSCTKLQLAPAGIAFCDVRVGRGEAPALGDQIEVDYTARAAATGKVYDGSRGFEFTLGEGEVVPGWELAVLGGQGVPAVKEGGIRSVTIPPELAYGQDGYSCLYGLSTSCRVPPGSAVEITFEYKGLGY</sequence>
<feature type="region of interest" description="Disordered" evidence="2">
    <location>
        <begin position="1"/>
        <end position="20"/>
    </location>
</feature>
<organism evidence="4 5">
    <name type="scientific">Micractinium conductrix</name>
    <dbReference type="NCBI Taxonomy" id="554055"/>
    <lineage>
        <taxon>Eukaryota</taxon>
        <taxon>Viridiplantae</taxon>
        <taxon>Chlorophyta</taxon>
        <taxon>core chlorophytes</taxon>
        <taxon>Trebouxiophyceae</taxon>
        <taxon>Chlorellales</taxon>
        <taxon>Chlorellaceae</taxon>
        <taxon>Chlorella clade</taxon>
        <taxon>Micractinium</taxon>
    </lineage>
</organism>
<dbReference type="GO" id="GO:0009507">
    <property type="term" value="C:chloroplast"/>
    <property type="evidence" value="ECO:0007669"/>
    <property type="project" value="InterPro"/>
</dbReference>
<gene>
    <name evidence="4" type="ORF">C2E20_8352</name>
</gene>
<feature type="compositionally biased region" description="Low complexity" evidence="2">
    <location>
        <begin position="1"/>
        <end position="18"/>
    </location>
</feature>
<dbReference type="STRING" id="554055.A0A2P6V1R8"/>
<dbReference type="Gene3D" id="3.10.50.40">
    <property type="match status" value="1"/>
</dbReference>
<name>A0A2P6V1R8_9CHLO</name>
<dbReference type="EC" id="5.2.1.8" evidence="1"/>
<keyword evidence="5" id="KW-1185">Reference proteome</keyword>
<accession>A0A2P6V1R8</accession>
<dbReference type="PANTHER" id="PTHR47833">
    <property type="entry name" value="PHOTOSYNTHETIC NDH SUBUNIT OF LUMENAL LOCATION 4, CHLOROPLASTIC"/>
    <property type="match status" value="1"/>
</dbReference>
<evidence type="ECO:0000256" key="2">
    <source>
        <dbReference type="SAM" id="MobiDB-lite"/>
    </source>
</evidence>
<dbReference type="Proteomes" id="UP000239649">
    <property type="component" value="Unassembled WGS sequence"/>
</dbReference>
<comment type="caution">
    <text evidence="4">The sequence shown here is derived from an EMBL/GenBank/DDBJ whole genome shotgun (WGS) entry which is preliminary data.</text>
</comment>
<evidence type="ECO:0000259" key="3">
    <source>
        <dbReference type="PROSITE" id="PS50059"/>
    </source>
</evidence>
<dbReference type="InterPro" id="IPR001179">
    <property type="entry name" value="PPIase_FKBP_dom"/>
</dbReference>
<evidence type="ECO:0000313" key="4">
    <source>
        <dbReference type="EMBL" id="PSC68033.1"/>
    </source>
</evidence>
<dbReference type="OrthoDB" id="1902587at2759"/>
<dbReference type="Pfam" id="PF00254">
    <property type="entry name" value="FKBP_C"/>
    <property type="match status" value="1"/>
</dbReference>
<dbReference type="AlphaFoldDB" id="A0A2P6V1R8"/>
<dbReference type="InterPro" id="IPR046357">
    <property type="entry name" value="PPIase_dom_sf"/>
</dbReference>
<keyword evidence="1 4" id="KW-0413">Isomerase</keyword>
<reference evidence="4 5" key="1">
    <citation type="journal article" date="2018" name="Plant J.">
        <title>Genome sequences of Chlorella sorokiniana UTEX 1602 and Micractinium conductrix SAG 241.80: implications to maltose excretion by a green alga.</title>
        <authorList>
            <person name="Arriola M.B."/>
            <person name="Velmurugan N."/>
            <person name="Zhang Y."/>
            <person name="Plunkett M.H."/>
            <person name="Hondzo H."/>
            <person name="Barney B.M."/>
        </authorList>
    </citation>
    <scope>NUCLEOTIDE SEQUENCE [LARGE SCALE GENOMIC DNA]</scope>
    <source>
        <strain evidence="4 5">SAG 241.80</strain>
    </source>
</reference>
<dbReference type="GO" id="GO:0003755">
    <property type="term" value="F:peptidyl-prolyl cis-trans isomerase activity"/>
    <property type="evidence" value="ECO:0007669"/>
    <property type="project" value="UniProtKB-KW"/>
</dbReference>
<dbReference type="PANTHER" id="PTHR47833:SF2">
    <property type="entry name" value="PEPTIDYLPROLYL ISOMERASE"/>
    <property type="match status" value="1"/>
</dbReference>
<evidence type="ECO:0000256" key="1">
    <source>
        <dbReference type="PROSITE-ProRule" id="PRU00277"/>
    </source>
</evidence>
<feature type="domain" description="PPIase FKBP-type" evidence="3">
    <location>
        <begin position="93"/>
        <end position="192"/>
    </location>
</feature>
<dbReference type="EMBL" id="LHPF02000043">
    <property type="protein sequence ID" value="PSC68033.1"/>
    <property type="molecule type" value="Genomic_DNA"/>
</dbReference>
<evidence type="ECO:0000313" key="5">
    <source>
        <dbReference type="Proteomes" id="UP000239649"/>
    </source>
</evidence>
<dbReference type="PROSITE" id="PS50059">
    <property type="entry name" value="FKBP_PPIASE"/>
    <property type="match status" value="1"/>
</dbReference>
<proteinExistence type="predicted"/>
<keyword evidence="1" id="KW-0697">Rotamase</keyword>
<dbReference type="InterPro" id="IPR044183">
    <property type="entry name" value="PNSL4/FKBP13-like"/>
</dbReference>
<protein>
    <recommendedName>
        <fullName evidence="1">peptidylprolyl isomerase</fullName>
        <ecNumber evidence="1">5.2.1.8</ecNumber>
    </recommendedName>
</protein>